<dbReference type="EMBL" id="BALE01000012">
    <property type="protein sequence ID" value="GAN53934.1"/>
    <property type="molecule type" value="Genomic_DNA"/>
</dbReference>
<dbReference type="RefSeq" id="WP_048848327.1">
    <property type="nucleotide sequence ID" value="NZ_BALE01000012.1"/>
</dbReference>
<name>A0A0D6MJU3_9PROT</name>
<keyword evidence="3" id="KW-0732">Signal</keyword>
<comment type="subcellular location">
    <subcellularLocation>
        <location evidence="1">Secreted</location>
    </subcellularLocation>
</comment>
<keyword evidence="5" id="KW-1185">Reference proteome</keyword>
<protein>
    <recommendedName>
        <fullName evidence="6">Gluconolactonase</fullName>
    </recommendedName>
</protein>
<evidence type="ECO:0008006" key="6">
    <source>
        <dbReference type="Google" id="ProtNLM"/>
    </source>
</evidence>
<keyword evidence="2" id="KW-0964">Secreted</keyword>
<dbReference type="SUPFAM" id="SSF63829">
    <property type="entry name" value="Calcium-dependent phosphotriesterase"/>
    <property type="match status" value="1"/>
</dbReference>
<evidence type="ECO:0000256" key="1">
    <source>
        <dbReference type="ARBA" id="ARBA00004613"/>
    </source>
</evidence>
<dbReference type="InterPro" id="IPR011042">
    <property type="entry name" value="6-blade_b-propeller_TolB-like"/>
</dbReference>
<evidence type="ECO:0000313" key="4">
    <source>
        <dbReference type="EMBL" id="GAN53934.1"/>
    </source>
</evidence>
<evidence type="ECO:0000256" key="3">
    <source>
        <dbReference type="SAM" id="SignalP"/>
    </source>
</evidence>
<evidence type="ECO:0000256" key="2">
    <source>
        <dbReference type="ARBA" id="ARBA00022525"/>
    </source>
</evidence>
<evidence type="ECO:0000313" key="5">
    <source>
        <dbReference type="Proteomes" id="UP000032679"/>
    </source>
</evidence>
<gene>
    <name evidence="4" type="ORF">Tasa_012_110</name>
</gene>
<feature type="chain" id="PRO_5002308081" description="Gluconolactonase" evidence="3">
    <location>
        <begin position="27"/>
        <end position="355"/>
    </location>
</feature>
<comment type="caution">
    <text evidence="4">The sequence shown here is derived from an EMBL/GenBank/DDBJ whole genome shotgun (WGS) entry which is preliminary data.</text>
</comment>
<dbReference type="STRING" id="1231623.Tasa_012_110"/>
<accession>A0A0D6MJU3</accession>
<dbReference type="InterPro" id="IPR017996">
    <property type="entry name" value="MRJP/yellow-related"/>
</dbReference>
<proteinExistence type="predicted"/>
<dbReference type="GO" id="GO:0005576">
    <property type="term" value="C:extracellular region"/>
    <property type="evidence" value="ECO:0007669"/>
    <property type="project" value="UniProtKB-SubCell"/>
</dbReference>
<dbReference type="Pfam" id="PF03022">
    <property type="entry name" value="MRJP"/>
    <property type="match status" value="1"/>
</dbReference>
<dbReference type="AlphaFoldDB" id="A0A0D6MJU3"/>
<organism evidence="4 5">
    <name type="scientific">Tanticharoenia sakaeratensis NBRC 103193</name>
    <dbReference type="NCBI Taxonomy" id="1231623"/>
    <lineage>
        <taxon>Bacteria</taxon>
        <taxon>Pseudomonadati</taxon>
        <taxon>Pseudomonadota</taxon>
        <taxon>Alphaproteobacteria</taxon>
        <taxon>Acetobacterales</taxon>
        <taxon>Acetobacteraceae</taxon>
        <taxon>Tanticharoenia</taxon>
    </lineage>
</organism>
<reference evidence="4 5" key="1">
    <citation type="submission" date="2012-10" db="EMBL/GenBank/DDBJ databases">
        <title>Genome sequencing of Tanticharoenia sakaeratensis NBRC 103193.</title>
        <authorList>
            <person name="Azuma Y."/>
            <person name="Hadano H."/>
            <person name="Hirakawa H."/>
            <person name="Matsushita K."/>
        </authorList>
    </citation>
    <scope>NUCLEOTIDE SEQUENCE [LARGE SCALE GENOMIC DNA]</scope>
    <source>
        <strain evidence="4 5">NBRC 103193</strain>
    </source>
</reference>
<sequence length="355" mass="37426">MIWLPRCRAILAASCVFIGLSDAARAELPWTDVKPAPSIAVVAQSGDAPLADLVFDAKGRMLARSGAIPGTDTLVLVSSGQTTRYPIVAEAGGSPVQRISALAGGSGDTLWAVDAAAGKASVLRLQTGDNAATITARYQLDSAVRSGSRLTAITVDKARAYIADAGEPGIIILDLKTGAVKRVLDANQSLVPQRPVSVDGMILRDPRGLPIGREDTLLAVSPDGAWLFYQPVSGPLFRVETALLTDPDYSPIEQLEGVVQWRGTPSVTGMVMAPDGSLYMADIAEHAVLRFTPGRLPQRLTTDPRLDTPLSIAIGPDHAIYVATGSLDADATRQNDMPRWKGSGSIIRLIPPPLP</sequence>
<dbReference type="OrthoDB" id="9797664at2"/>
<feature type="signal peptide" evidence="3">
    <location>
        <begin position="1"/>
        <end position="26"/>
    </location>
</feature>
<dbReference type="Gene3D" id="2.120.10.30">
    <property type="entry name" value="TolB, C-terminal domain"/>
    <property type="match status" value="1"/>
</dbReference>
<dbReference type="Proteomes" id="UP000032679">
    <property type="component" value="Unassembled WGS sequence"/>
</dbReference>